<reference evidence="1" key="2">
    <citation type="journal article" date="2015" name="Fish Shellfish Immunol.">
        <title>Early steps in the European eel (Anguilla anguilla)-Vibrio vulnificus interaction in the gills: Role of the RtxA13 toxin.</title>
        <authorList>
            <person name="Callol A."/>
            <person name="Pajuelo D."/>
            <person name="Ebbesson L."/>
            <person name="Teles M."/>
            <person name="MacKenzie S."/>
            <person name="Amaro C."/>
        </authorList>
    </citation>
    <scope>NUCLEOTIDE SEQUENCE</scope>
</reference>
<protein>
    <submittedName>
        <fullName evidence="1">Uncharacterized protein</fullName>
    </submittedName>
</protein>
<reference evidence="1" key="1">
    <citation type="submission" date="2014-11" db="EMBL/GenBank/DDBJ databases">
        <authorList>
            <person name="Amaro Gonzalez C."/>
        </authorList>
    </citation>
    <scope>NUCLEOTIDE SEQUENCE</scope>
</reference>
<accession>A0A0E9VXS5</accession>
<sequence>MERLSVPQCKIGPATCAHR</sequence>
<proteinExistence type="predicted"/>
<dbReference type="AlphaFoldDB" id="A0A0E9VXS5"/>
<evidence type="ECO:0000313" key="1">
    <source>
        <dbReference type="EMBL" id="JAH82841.1"/>
    </source>
</evidence>
<dbReference type="EMBL" id="GBXM01025736">
    <property type="protein sequence ID" value="JAH82841.1"/>
    <property type="molecule type" value="Transcribed_RNA"/>
</dbReference>
<organism evidence="1">
    <name type="scientific">Anguilla anguilla</name>
    <name type="common">European freshwater eel</name>
    <name type="synonym">Muraena anguilla</name>
    <dbReference type="NCBI Taxonomy" id="7936"/>
    <lineage>
        <taxon>Eukaryota</taxon>
        <taxon>Metazoa</taxon>
        <taxon>Chordata</taxon>
        <taxon>Craniata</taxon>
        <taxon>Vertebrata</taxon>
        <taxon>Euteleostomi</taxon>
        <taxon>Actinopterygii</taxon>
        <taxon>Neopterygii</taxon>
        <taxon>Teleostei</taxon>
        <taxon>Anguilliformes</taxon>
        <taxon>Anguillidae</taxon>
        <taxon>Anguilla</taxon>
    </lineage>
</organism>
<name>A0A0E9VXS5_ANGAN</name>